<dbReference type="Gene3D" id="2.60.120.230">
    <property type="match status" value="1"/>
</dbReference>
<dbReference type="PANTHER" id="PTHR10157:SF23">
    <property type="entry name" value="MOXD1 HOMOLOG 1"/>
    <property type="match status" value="1"/>
</dbReference>
<reference evidence="5 6" key="1">
    <citation type="journal article" date="2023" name="Commun. Biol.">
        <title>Genome analysis of Parmales, the sister group of diatoms, reveals the evolutionary specialization of diatoms from phago-mixotrophs to photoautotrophs.</title>
        <authorList>
            <person name="Ban H."/>
            <person name="Sato S."/>
            <person name="Yoshikawa S."/>
            <person name="Yamada K."/>
            <person name="Nakamura Y."/>
            <person name="Ichinomiya M."/>
            <person name="Sato N."/>
            <person name="Blanc-Mathieu R."/>
            <person name="Endo H."/>
            <person name="Kuwata A."/>
            <person name="Ogata H."/>
        </authorList>
    </citation>
    <scope>NUCLEOTIDE SEQUENCE [LARGE SCALE GENOMIC DNA]</scope>
</reference>
<evidence type="ECO:0000256" key="2">
    <source>
        <dbReference type="SAM" id="MobiDB-lite"/>
    </source>
</evidence>
<dbReference type="InterPro" id="IPR005018">
    <property type="entry name" value="DOMON_domain"/>
</dbReference>
<dbReference type="PROSITE" id="PS50836">
    <property type="entry name" value="DOMON"/>
    <property type="match status" value="1"/>
</dbReference>
<dbReference type="InterPro" id="IPR014784">
    <property type="entry name" value="Cu2_ascorb_mOase-like_C"/>
</dbReference>
<dbReference type="InterPro" id="IPR036939">
    <property type="entry name" value="Cu2_ascorb_mOase_N_sf"/>
</dbReference>
<dbReference type="Gene3D" id="2.60.40.1210">
    <property type="entry name" value="Cellobiose dehydrogenase, cytochrome domain"/>
    <property type="match status" value="1"/>
</dbReference>
<dbReference type="InterPro" id="IPR045266">
    <property type="entry name" value="DOH_DOMON"/>
</dbReference>
<gene>
    <name evidence="5" type="ORF">TeGR_g8757</name>
</gene>
<dbReference type="SUPFAM" id="SSF49742">
    <property type="entry name" value="PHM/PNGase F"/>
    <property type="match status" value="2"/>
</dbReference>
<accession>A0ABQ6MXM3</accession>
<feature type="domain" description="DOMON" evidence="4">
    <location>
        <begin position="35"/>
        <end position="165"/>
    </location>
</feature>
<dbReference type="EMBL" id="BRYB01004721">
    <property type="protein sequence ID" value="GMI35691.1"/>
    <property type="molecule type" value="Genomic_DNA"/>
</dbReference>
<sequence length="763" mass="81170">MISALPLLLLLLPAALSLPPPCGPFHGPFVPSLAHDYSVRWSVEGPNVYFEVTAATTGWIGLGVAEGGGMKGSDLAVAHVDDADGSVHVKDMYAKSLGFPSLDEPAADCGEGLVPADGGQHLTAFSGSQTATHTTVVFGRPLDTGDRMDHAIVPGDPTRMILAFSDANSDSLGYHGTNRYAFRLNVFEESGDYDPLADLKADPNVKYFDFLNQNQAISSGRTTYSDKYLNLEFQEKTQIVGFEHIIDDMHDVYVHHFVLTAHKDADDNEGSTIWPWASGVLAFRFPDEAGLTVGVGSEVSGLNMNTHYDNPERIAGATDNSGIRIYYVEMEHARPHEVGILRVGDPKVLMNSIDNRIPAGRSKFTFGCPESCTAAHWEEEVTIVSVQLHMHAIGDAILLEQTRGGEVVETYATEFYDYGFQDIVPAYQAAGKKILPGDGFSLECAYQTDSTEYFGPASDDEMCISFVMYYPKLSDIDMCGITEQYFVSGRKLDTEEQEAALAGAAAALAAAGGIREEFLDWATPALPAASPRAPPGADSRACVDDNDLLSAETDGYMLDCSAGRYFCVDEAMVLSFMEAEAGWWASTCCATCASVPEGADACDYEDDIVSLATGNAVGTCESYGFMCGNDAAAVALGAPPGWFDSVCCRTCAGVALSDAAEAASACLGDYVKETGLEEEAIQFRVFGKAREPEEAAGCVEPTEELGAEAEEGCGEEGEEGEDGAADEYAADLGEGILRGGAGERAVVSSFGVALTGAALVWMA</sequence>
<proteinExistence type="predicted"/>
<dbReference type="SUPFAM" id="SSF49344">
    <property type="entry name" value="CBD9-like"/>
    <property type="match status" value="1"/>
</dbReference>
<dbReference type="Proteomes" id="UP001165060">
    <property type="component" value="Unassembled WGS sequence"/>
</dbReference>
<dbReference type="Pfam" id="PF03351">
    <property type="entry name" value="DOMON"/>
    <property type="match status" value="1"/>
</dbReference>
<evidence type="ECO:0000259" key="4">
    <source>
        <dbReference type="PROSITE" id="PS50836"/>
    </source>
</evidence>
<feature type="signal peptide" evidence="3">
    <location>
        <begin position="1"/>
        <end position="17"/>
    </location>
</feature>
<dbReference type="InterPro" id="IPR008977">
    <property type="entry name" value="PHM/PNGase_F_dom_sf"/>
</dbReference>
<dbReference type="InterPro" id="IPR024548">
    <property type="entry name" value="Cu2_monoox_C"/>
</dbReference>
<evidence type="ECO:0000313" key="5">
    <source>
        <dbReference type="EMBL" id="GMI35691.1"/>
    </source>
</evidence>
<dbReference type="Pfam" id="PF03712">
    <property type="entry name" value="Cu2_monoox_C"/>
    <property type="match status" value="1"/>
</dbReference>
<feature type="chain" id="PRO_5046809652" description="DOMON domain-containing protein" evidence="3">
    <location>
        <begin position="18"/>
        <end position="763"/>
    </location>
</feature>
<evidence type="ECO:0000256" key="1">
    <source>
        <dbReference type="ARBA" id="ARBA00023157"/>
    </source>
</evidence>
<protein>
    <recommendedName>
        <fullName evidence="4">DOMON domain-containing protein</fullName>
    </recommendedName>
</protein>
<evidence type="ECO:0000313" key="6">
    <source>
        <dbReference type="Proteomes" id="UP001165060"/>
    </source>
</evidence>
<dbReference type="CDD" id="cd09631">
    <property type="entry name" value="DOMON_DOH"/>
    <property type="match status" value="1"/>
</dbReference>
<dbReference type="InterPro" id="IPR000945">
    <property type="entry name" value="DBH-like"/>
</dbReference>
<comment type="caution">
    <text evidence="5">The sequence shown here is derived from an EMBL/GenBank/DDBJ whole genome shotgun (WGS) entry which is preliminary data.</text>
</comment>
<name>A0ABQ6MXM3_9STRA</name>
<evidence type="ECO:0000256" key="3">
    <source>
        <dbReference type="SAM" id="SignalP"/>
    </source>
</evidence>
<keyword evidence="1" id="KW-1015">Disulfide bond</keyword>
<keyword evidence="3" id="KW-0732">Signal</keyword>
<dbReference type="Gene3D" id="2.60.120.310">
    <property type="entry name" value="Copper type II, ascorbate-dependent monooxygenase, N-terminal domain"/>
    <property type="match status" value="1"/>
</dbReference>
<organism evidence="5 6">
    <name type="scientific">Tetraparma gracilis</name>
    <dbReference type="NCBI Taxonomy" id="2962635"/>
    <lineage>
        <taxon>Eukaryota</taxon>
        <taxon>Sar</taxon>
        <taxon>Stramenopiles</taxon>
        <taxon>Ochrophyta</taxon>
        <taxon>Bolidophyceae</taxon>
        <taxon>Parmales</taxon>
        <taxon>Triparmaceae</taxon>
        <taxon>Tetraparma</taxon>
    </lineage>
</organism>
<dbReference type="SMART" id="SM00664">
    <property type="entry name" value="DoH"/>
    <property type="match status" value="1"/>
</dbReference>
<feature type="region of interest" description="Disordered" evidence="2">
    <location>
        <begin position="703"/>
        <end position="723"/>
    </location>
</feature>
<dbReference type="PANTHER" id="PTHR10157">
    <property type="entry name" value="DOPAMINE BETA HYDROXYLASE RELATED"/>
    <property type="match status" value="1"/>
</dbReference>
<keyword evidence="6" id="KW-1185">Reference proteome</keyword>